<name>A0A4Y8AU50_9FLAO</name>
<proteinExistence type="predicted"/>
<sequence>MLEAQNSLELLKVVKTENLLSKLIEQLNKDFQLSGMCKKVESTCLIEDLIKELTETILNLIQFKYDDYLNLMYRVDVSEKDLATITSNDLTTTVNEIAFLILKREFQKVWLKQNYK</sequence>
<accession>A0A4Y8AU50</accession>
<evidence type="ECO:0000313" key="1">
    <source>
        <dbReference type="EMBL" id="TEW74896.1"/>
    </source>
</evidence>
<dbReference type="RefSeq" id="WP_134247267.1">
    <property type="nucleotide sequence ID" value="NZ_SNQI01000002.1"/>
</dbReference>
<gene>
    <name evidence="1" type="ORF">E2488_05045</name>
</gene>
<comment type="caution">
    <text evidence="1">The sequence shown here is derived from an EMBL/GenBank/DDBJ whole genome shotgun (WGS) entry which is preliminary data.</text>
</comment>
<organism evidence="1 2">
    <name type="scientific">Gramella jeungdoensis</name>
    <dbReference type="NCBI Taxonomy" id="708091"/>
    <lineage>
        <taxon>Bacteria</taxon>
        <taxon>Pseudomonadati</taxon>
        <taxon>Bacteroidota</taxon>
        <taxon>Flavobacteriia</taxon>
        <taxon>Flavobacteriales</taxon>
        <taxon>Flavobacteriaceae</taxon>
        <taxon>Christiangramia</taxon>
    </lineage>
</organism>
<reference evidence="1 2" key="1">
    <citation type="journal article" date="2011" name="J. Microbiol.">
        <title>Gramella jeungdoensis sp. nov., isolated from a solar saltern in Korea.</title>
        <authorList>
            <person name="Joung Y."/>
            <person name="Kim H."/>
            <person name="Jang T."/>
            <person name="Ahn T.S."/>
            <person name="Joh K."/>
        </authorList>
    </citation>
    <scope>NUCLEOTIDE SEQUENCE [LARGE SCALE GENOMIC DNA]</scope>
    <source>
        <strain evidence="1 2">KCTC 23123</strain>
    </source>
</reference>
<dbReference type="EMBL" id="SNQI01000002">
    <property type="protein sequence ID" value="TEW74896.1"/>
    <property type="molecule type" value="Genomic_DNA"/>
</dbReference>
<evidence type="ECO:0000313" key="2">
    <source>
        <dbReference type="Proteomes" id="UP000298517"/>
    </source>
</evidence>
<dbReference type="Proteomes" id="UP000298517">
    <property type="component" value="Unassembled WGS sequence"/>
</dbReference>
<dbReference type="AlphaFoldDB" id="A0A4Y8AU50"/>
<dbReference type="OrthoDB" id="1120195at2"/>
<keyword evidence="2" id="KW-1185">Reference proteome</keyword>
<protein>
    <submittedName>
        <fullName evidence="1">Uncharacterized protein</fullName>
    </submittedName>
</protein>